<proteinExistence type="predicted"/>
<accession>A0A5J4KBD5</accession>
<keyword evidence="2" id="KW-1185">Reference proteome</keyword>
<reference evidence="1 2" key="1">
    <citation type="journal article" date="2019" name="Int. J. Syst. Evol. Microbiol.">
        <title>Thermogemmatispora aurantia sp. nov. and Thermogemmatispora argillosa sp. nov., within the class Ktedonobacteria, and emended description of the genus Thermogemmatispora.</title>
        <authorList>
            <person name="Zheng Y."/>
            <person name="Wang C.M."/>
            <person name="Sakai Y."/>
            <person name="Abe K."/>
            <person name="Yokota A."/>
            <person name="Yabe S."/>
        </authorList>
    </citation>
    <scope>NUCLEOTIDE SEQUENCE [LARGE SCALE GENOMIC DNA]</scope>
    <source>
        <strain evidence="1 2">A1-2</strain>
    </source>
</reference>
<name>A0A5J4KBD5_9CHLR</name>
<evidence type="ECO:0000313" key="2">
    <source>
        <dbReference type="Proteomes" id="UP000334820"/>
    </source>
</evidence>
<sequence>MGWSPAIAPPGSRLSFVNDRDRSLLGARLCWTSLGVGVSEAPQLPQKRAATTRSWQLAQVTCSGAPALLAGLAVKVAPQRWQCWAASSLRTPQRAQQRPCRVLVLARVT</sequence>
<gene>
    <name evidence="1" type="ORF">KTAU_26270</name>
</gene>
<dbReference type="Proteomes" id="UP000334820">
    <property type="component" value="Unassembled WGS sequence"/>
</dbReference>
<comment type="caution">
    <text evidence="1">The sequence shown here is derived from an EMBL/GenBank/DDBJ whole genome shotgun (WGS) entry which is preliminary data.</text>
</comment>
<evidence type="ECO:0000313" key="1">
    <source>
        <dbReference type="EMBL" id="GER83990.1"/>
    </source>
</evidence>
<protein>
    <submittedName>
        <fullName evidence="1">Uncharacterized protein</fullName>
    </submittedName>
</protein>
<dbReference type="AlphaFoldDB" id="A0A5J4KBD5"/>
<organism evidence="1 2">
    <name type="scientific">Thermogemmatispora aurantia</name>
    <dbReference type="NCBI Taxonomy" id="2045279"/>
    <lineage>
        <taxon>Bacteria</taxon>
        <taxon>Bacillati</taxon>
        <taxon>Chloroflexota</taxon>
        <taxon>Ktedonobacteria</taxon>
        <taxon>Thermogemmatisporales</taxon>
        <taxon>Thermogemmatisporaceae</taxon>
        <taxon>Thermogemmatispora</taxon>
    </lineage>
</organism>
<dbReference type="EMBL" id="BKZV01000003">
    <property type="protein sequence ID" value="GER83990.1"/>
    <property type="molecule type" value="Genomic_DNA"/>
</dbReference>